<protein>
    <submittedName>
        <fullName evidence="3">Uncharacterized protein</fullName>
    </submittedName>
</protein>
<evidence type="ECO:0000313" key="3">
    <source>
        <dbReference type="EMBL" id="CAC5377827.1"/>
    </source>
</evidence>
<sequence>MCILFLLFLYEQIQQSEPFPCDDDASVGFCDCMKMNPGEGEFYSCEGYNLTEIPTEFAVTVSSLDLSRNYIESLPEDLFVHNPKLAQIILVGNKIKSFNSNMLANNTALHAISCFNCFDCTCMDSSSWEWIKQKYDNFYFGCRDGKEINSDLIAVDCLNNSHVTLYSKDTEKVGLTCQCFDVTSSGNKIIISSTENTKNLKLHTSSIDNDHDNVRNHFTTENTRKVNTKSNDHKSPLDTDTTLDNMLQGTILAILSGIVGFIVGSFTTAAILLLIKRKYNEKVHQEQRIRHEETNTLVLDSINIIQSLDIEDIEDYGKTMGHIFLNIPPRNHEILPAEESINCVILCNAVERI</sequence>
<keyword evidence="4" id="KW-1185">Reference proteome</keyword>
<dbReference type="EMBL" id="CACVKT020002395">
    <property type="protein sequence ID" value="CAC5377827.1"/>
    <property type="molecule type" value="Genomic_DNA"/>
</dbReference>
<evidence type="ECO:0000313" key="4">
    <source>
        <dbReference type="Proteomes" id="UP000507470"/>
    </source>
</evidence>
<keyword evidence="2" id="KW-0732">Signal</keyword>
<feature type="signal peptide" evidence="2">
    <location>
        <begin position="1"/>
        <end position="18"/>
    </location>
</feature>
<evidence type="ECO:0000256" key="1">
    <source>
        <dbReference type="SAM" id="Phobius"/>
    </source>
</evidence>
<accession>A0A6J8B703</accession>
<dbReference type="SUPFAM" id="SSF52058">
    <property type="entry name" value="L domain-like"/>
    <property type="match status" value="1"/>
</dbReference>
<keyword evidence="1" id="KW-0812">Transmembrane</keyword>
<dbReference type="OrthoDB" id="694479at2759"/>
<feature type="transmembrane region" description="Helical" evidence="1">
    <location>
        <begin position="251"/>
        <end position="275"/>
    </location>
</feature>
<gene>
    <name evidence="3" type="ORF">MCOR_14094</name>
</gene>
<keyword evidence="1" id="KW-1133">Transmembrane helix</keyword>
<dbReference type="Proteomes" id="UP000507470">
    <property type="component" value="Unassembled WGS sequence"/>
</dbReference>
<dbReference type="InterPro" id="IPR032675">
    <property type="entry name" value="LRR_dom_sf"/>
</dbReference>
<keyword evidence="1" id="KW-0472">Membrane</keyword>
<organism evidence="3 4">
    <name type="scientific">Mytilus coruscus</name>
    <name type="common">Sea mussel</name>
    <dbReference type="NCBI Taxonomy" id="42192"/>
    <lineage>
        <taxon>Eukaryota</taxon>
        <taxon>Metazoa</taxon>
        <taxon>Spiralia</taxon>
        <taxon>Lophotrochozoa</taxon>
        <taxon>Mollusca</taxon>
        <taxon>Bivalvia</taxon>
        <taxon>Autobranchia</taxon>
        <taxon>Pteriomorphia</taxon>
        <taxon>Mytilida</taxon>
        <taxon>Mytiloidea</taxon>
        <taxon>Mytilidae</taxon>
        <taxon>Mytilinae</taxon>
        <taxon>Mytilus</taxon>
    </lineage>
</organism>
<dbReference type="AlphaFoldDB" id="A0A6J8B703"/>
<dbReference type="InterPro" id="IPR001611">
    <property type="entry name" value="Leu-rich_rpt"/>
</dbReference>
<reference evidence="3 4" key="1">
    <citation type="submission" date="2020-06" db="EMBL/GenBank/DDBJ databases">
        <authorList>
            <person name="Li R."/>
            <person name="Bekaert M."/>
        </authorList>
    </citation>
    <scope>NUCLEOTIDE SEQUENCE [LARGE SCALE GENOMIC DNA]</scope>
    <source>
        <strain evidence="4">wild</strain>
    </source>
</reference>
<dbReference type="Pfam" id="PF13855">
    <property type="entry name" value="LRR_8"/>
    <property type="match status" value="1"/>
</dbReference>
<name>A0A6J8B703_MYTCO</name>
<proteinExistence type="predicted"/>
<dbReference type="Gene3D" id="3.80.10.10">
    <property type="entry name" value="Ribonuclease Inhibitor"/>
    <property type="match status" value="1"/>
</dbReference>
<feature type="chain" id="PRO_5027052205" evidence="2">
    <location>
        <begin position="19"/>
        <end position="353"/>
    </location>
</feature>
<evidence type="ECO:0000256" key="2">
    <source>
        <dbReference type="SAM" id="SignalP"/>
    </source>
</evidence>